<feature type="transmembrane region" description="Helical" evidence="9">
    <location>
        <begin position="469"/>
        <end position="491"/>
    </location>
</feature>
<evidence type="ECO:0000256" key="7">
    <source>
        <dbReference type="ARBA" id="ARBA00023136"/>
    </source>
</evidence>
<evidence type="ECO:0000256" key="3">
    <source>
        <dbReference type="ARBA" id="ARBA00022692"/>
    </source>
</evidence>
<evidence type="ECO:0000313" key="12">
    <source>
        <dbReference type="Proteomes" id="UP000507536"/>
    </source>
</evidence>
<dbReference type="InterPro" id="IPR027417">
    <property type="entry name" value="P-loop_NTPase"/>
</dbReference>
<proteinExistence type="predicted"/>
<feature type="compositionally biased region" description="Basic and acidic residues" evidence="8">
    <location>
        <begin position="309"/>
        <end position="323"/>
    </location>
</feature>
<keyword evidence="2" id="KW-0813">Transport</keyword>
<dbReference type="SMART" id="SM00382">
    <property type="entry name" value="AAA"/>
    <property type="match status" value="1"/>
</dbReference>
<dbReference type="GO" id="GO:0005524">
    <property type="term" value="F:ATP binding"/>
    <property type="evidence" value="ECO:0007669"/>
    <property type="project" value="UniProtKB-KW"/>
</dbReference>
<reference evidence="11 12" key="1">
    <citation type="submission" date="2016-08" db="EMBL/GenBank/DDBJ databases">
        <authorList>
            <consortium name="Pathogen Informatics"/>
        </authorList>
    </citation>
    <scope>NUCLEOTIDE SEQUENCE [LARGE SCALE GENOMIC DNA]</scope>
    <source>
        <strain evidence="11 12">DS</strain>
    </source>
</reference>
<organism evidence="11 12">
    <name type="scientific">Plasmodium chabaudi adami</name>
    <dbReference type="NCBI Taxonomy" id="5826"/>
    <lineage>
        <taxon>Eukaryota</taxon>
        <taxon>Sar</taxon>
        <taxon>Alveolata</taxon>
        <taxon>Apicomplexa</taxon>
        <taxon>Aconoidasida</taxon>
        <taxon>Haemosporida</taxon>
        <taxon>Plasmodiidae</taxon>
        <taxon>Plasmodium</taxon>
        <taxon>Plasmodium (Vinckeia)</taxon>
    </lineage>
</organism>
<keyword evidence="3 9" id="KW-0812">Transmembrane</keyword>
<dbReference type="PROSITE" id="PS00211">
    <property type="entry name" value="ABC_TRANSPORTER_1"/>
    <property type="match status" value="1"/>
</dbReference>
<dbReference type="Proteomes" id="UP000507536">
    <property type="component" value="Chromosome 10"/>
</dbReference>
<evidence type="ECO:0000256" key="5">
    <source>
        <dbReference type="ARBA" id="ARBA00022840"/>
    </source>
</evidence>
<evidence type="ECO:0000259" key="10">
    <source>
        <dbReference type="PROSITE" id="PS50893"/>
    </source>
</evidence>
<feature type="domain" description="ABC transporter" evidence="10">
    <location>
        <begin position="20"/>
        <end position="259"/>
    </location>
</feature>
<feature type="region of interest" description="Disordered" evidence="8">
    <location>
        <begin position="309"/>
        <end position="332"/>
    </location>
</feature>
<feature type="transmembrane region" description="Helical" evidence="9">
    <location>
        <begin position="620"/>
        <end position="644"/>
    </location>
</feature>
<evidence type="ECO:0000256" key="8">
    <source>
        <dbReference type="SAM" id="MobiDB-lite"/>
    </source>
</evidence>
<dbReference type="GO" id="GO:0140359">
    <property type="term" value="F:ABC-type transporter activity"/>
    <property type="evidence" value="ECO:0007669"/>
    <property type="project" value="InterPro"/>
</dbReference>
<dbReference type="PANTHER" id="PTHR48041:SF139">
    <property type="entry name" value="PROTEIN SCARLET"/>
    <property type="match status" value="1"/>
</dbReference>
<dbReference type="SUPFAM" id="SSF52540">
    <property type="entry name" value="P-loop containing nucleoside triphosphate hydrolases"/>
    <property type="match status" value="1"/>
</dbReference>
<keyword evidence="5" id="KW-0067">ATP-binding</keyword>
<evidence type="ECO:0000313" key="11">
    <source>
        <dbReference type="EMBL" id="SCM07395.1"/>
    </source>
</evidence>
<feature type="transmembrane region" description="Helical" evidence="9">
    <location>
        <begin position="393"/>
        <end position="413"/>
    </location>
</feature>
<dbReference type="PROSITE" id="PS50893">
    <property type="entry name" value="ABC_TRANSPORTER_2"/>
    <property type="match status" value="1"/>
</dbReference>
<dbReference type="InterPro" id="IPR017871">
    <property type="entry name" value="ABC_transporter-like_CS"/>
</dbReference>
<evidence type="ECO:0000256" key="4">
    <source>
        <dbReference type="ARBA" id="ARBA00022741"/>
    </source>
</evidence>
<evidence type="ECO:0000256" key="1">
    <source>
        <dbReference type="ARBA" id="ARBA00004141"/>
    </source>
</evidence>
<gene>
    <name evidence="11" type="primary">ABCG2</name>
    <name evidence="11" type="ORF">PCHDS_000238300</name>
</gene>
<comment type="subcellular location">
    <subcellularLocation>
        <location evidence="1">Membrane</location>
        <topology evidence="1">Multi-pass membrane protein</topology>
    </subcellularLocation>
</comment>
<keyword evidence="4" id="KW-0547">Nucleotide-binding</keyword>
<accession>A0A1C6XR42</accession>
<dbReference type="PANTHER" id="PTHR48041">
    <property type="entry name" value="ABC TRANSPORTER G FAMILY MEMBER 28"/>
    <property type="match status" value="1"/>
</dbReference>
<feature type="transmembrane region" description="Helical" evidence="9">
    <location>
        <begin position="425"/>
        <end position="448"/>
    </location>
</feature>
<dbReference type="EMBL" id="LT608190">
    <property type="protein sequence ID" value="SCM07395.1"/>
    <property type="molecule type" value="Genomic_DNA"/>
</dbReference>
<evidence type="ECO:0000256" key="9">
    <source>
        <dbReference type="SAM" id="Phobius"/>
    </source>
</evidence>
<dbReference type="CDD" id="cd03213">
    <property type="entry name" value="ABCG_EPDR"/>
    <property type="match status" value="1"/>
</dbReference>
<protein>
    <submittedName>
        <fullName evidence="11">ABC transporter G family member 2, putative</fullName>
    </submittedName>
</protein>
<dbReference type="GO" id="GO:0016887">
    <property type="term" value="F:ATP hydrolysis activity"/>
    <property type="evidence" value="ECO:0007669"/>
    <property type="project" value="InterPro"/>
</dbReference>
<evidence type="ECO:0000256" key="6">
    <source>
        <dbReference type="ARBA" id="ARBA00022989"/>
    </source>
</evidence>
<dbReference type="GO" id="GO:0016020">
    <property type="term" value="C:membrane"/>
    <property type="evidence" value="ECO:0007669"/>
    <property type="project" value="UniProtKB-SubCell"/>
</dbReference>
<dbReference type="Gene3D" id="3.40.50.300">
    <property type="entry name" value="P-loop containing nucleotide triphosphate hydrolases"/>
    <property type="match status" value="1"/>
</dbReference>
<evidence type="ECO:0000256" key="2">
    <source>
        <dbReference type="ARBA" id="ARBA00022448"/>
    </source>
</evidence>
<dbReference type="InterPro" id="IPR003593">
    <property type="entry name" value="AAA+_ATPase"/>
</dbReference>
<feature type="transmembrane region" description="Helical" evidence="9">
    <location>
        <begin position="503"/>
        <end position="525"/>
    </location>
</feature>
<keyword evidence="6 9" id="KW-1133">Transmembrane helix</keyword>
<dbReference type="Pfam" id="PF01061">
    <property type="entry name" value="ABC2_membrane"/>
    <property type="match status" value="1"/>
</dbReference>
<dbReference type="InterPro" id="IPR050352">
    <property type="entry name" value="ABCG_transporters"/>
</dbReference>
<keyword evidence="7 9" id="KW-0472">Membrane</keyword>
<dbReference type="InterPro" id="IPR003439">
    <property type="entry name" value="ABC_transporter-like_ATP-bd"/>
</dbReference>
<dbReference type="AlphaFoldDB" id="A0A1C6XR42"/>
<dbReference type="Pfam" id="PF00005">
    <property type="entry name" value="ABC_tran"/>
    <property type="match status" value="1"/>
</dbReference>
<name>A0A1C6XR42_PLACE</name>
<feature type="transmembrane region" description="Helical" evidence="9">
    <location>
        <begin position="537"/>
        <end position="555"/>
    </location>
</feature>
<sequence>MSMQEENKKELASCYEKIAYKFSNVKYSVDNGNLEILHEINGMILPQKITIVMGPSGSGKTTLLNILSMQVTDGVEGDFLINGQPRKKSLKHHLGYVLQDDYFFANLTVYQTLEFAARIKLDIKDKKKLNELVNSVLNIMDLSHVKDTVVGNAFIRGISGGQRKRLSIATELISNPPLLLMDEPTSGLDSAAALSLVECMQKMSRFSNTTILSSLHQPSSQIFEKFDKLIAINSGYIVYQGKPTDLNTYLKKIGFICPYGWNVADYLMEILSVKKYESILLENYNKYILFDEKEGYYMDLDSIDNTLIHDDRDNEERQKEKSENNSNMNNQALLPNNISQQNLDYEMKIRDKDSSKIKSIELFISFDMKKASYFIQYRHLLIRGLKKFAADELSIVKIIDFSITLTVFGFLWTKAFSDPYRVLDSMGAIFFMISYWTYYSAYLTLYSFPSERVIIAKERNVKTYQVGNYFLSYSLAEFIFFFGLIAVWSLFSHIALHGSFKFGVYIGFVFVITLNSIISSSLGYFISTLFNNLSRAVSLVSVSLLTMTLTNGFYVEISKLDHPVKYLQWFSFQTYTASALAHIKFSDLFIECLPNDMSIECQNINKIPENMIIKQRFADLHIFISILALLTFYFTIKTMTYISLRWSNALKMK</sequence>
<dbReference type="InterPro" id="IPR013525">
    <property type="entry name" value="ABC2_TM"/>
</dbReference>